<protein>
    <recommendedName>
        <fullName evidence="2">AB hydrolase-1 domain-containing protein</fullName>
    </recommendedName>
</protein>
<dbReference type="Pfam" id="PF00561">
    <property type="entry name" value="Abhydrolase_1"/>
    <property type="match status" value="1"/>
</dbReference>
<feature type="domain" description="AB hydrolase-1" evidence="2">
    <location>
        <begin position="35"/>
        <end position="158"/>
    </location>
</feature>
<keyword evidence="1" id="KW-0378">Hydrolase</keyword>
<dbReference type="InterPro" id="IPR050266">
    <property type="entry name" value="AB_hydrolase_sf"/>
</dbReference>
<dbReference type="GO" id="GO:0016020">
    <property type="term" value="C:membrane"/>
    <property type="evidence" value="ECO:0007669"/>
    <property type="project" value="TreeGrafter"/>
</dbReference>
<dbReference type="SUPFAM" id="SSF53474">
    <property type="entry name" value="alpha/beta-Hydrolases"/>
    <property type="match status" value="1"/>
</dbReference>
<keyword evidence="4" id="KW-1185">Reference proteome</keyword>
<name>A0A2A9NJ22_9AGAR</name>
<proteinExistence type="predicted"/>
<organism evidence="3 4">
    <name type="scientific">Amanita thiersii Skay4041</name>
    <dbReference type="NCBI Taxonomy" id="703135"/>
    <lineage>
        <taxon>Eukaryota</taxon>
        <taxon>Fungi</taxon>
        <taxon>Dikarya</taxon>
        <taxon>Basidiomycota</taxon>
        <taxon>Agaricomycotina</taxon>
        <taxon>Agaricomycetes</taxon>
        <taxon>Agaricomycetidae</taxon>
        <taxon>Agaricales</taxon>
        <taxon>Pluteineae</taxon>
        <taxon>Amanitaceae</taxon>
        <taxon>Amanita</taxon>
    </lineage>
</organism>
<evidence type="ECO:0000313" key="4">
    <source>
        <dbReference type="Proteomes" id="UP000242287"/>
    </source>
</evidence>
<dbReference type="AlphaFoldDB" id="A0A2A9NJ22"/>
<evidence type="ECO:0000313" key="3">
    <source>
        <dbReference type="EMBL" id="PFH47710.1"/>
    </source>
</evidence>
<gene>
    <name evidence="3" type="ORF">AMATHDRAFT_67041</name>
</gene>
<dbReference type="STRING" id="703135.A0A2A9NJ22"/>
<dbReference type="OrthoDB" id="19657at2759"/>
<dbReference type="PANTHER" id="PTHR43798">
    <property type="entry name" value="MONOACYLGLYCEROL LIPASE"/>
    <property type="match status" value="1"/>
</dbReference>
<sequence>MPFVEVDTSVGRIKFSYVITTPSSISAEKLSPNFPTIVFLHSICPTKETFERQFDDPRLRQFNLVTLDFRGAGETAGAMNPKSYSPSETARDVYNIFQALKFPACHLFGVAGGSTVALELASNHPQLVLSLTLCSPLSPTELDDVAYGRRQICEYWHEYNRGLLAGKPSVDETLMDDVVTGAVQLMFNNKGTPLALAMTKIIHTYALKNWCQSPQQLIDYESACVSWFLNRKPMTGEQYKEIQCPVSIIHCKEDVAYPFQVARDLQSNLQSAGVKIVSLYQVPGPHLGCLTHPERFSKLTMNTIHAPFSNHIDQNKHDSLRNYIIYTTSKPQIAVQTRNTGPQIGNPILP</sequence>
<dbReference type="Gene3D" id="3.40.50.1820">
    <property type="entry name" value="alpha/beta hydrolase"/>
    <property type="match status" value="1"/>
</dbReference>
<dbReference type="InterPro" id="IPR000073">
    <property type="entry name" value="AB_hydrolase_1"/>
</dbReference>
<dbReference type="Proteomes" id="UP000242287">
    <property type="component" value="Unassembled WGS sequence"/>
</dbReference>
<dbReference type="EMBL" id="KZ302096">
    <property type="protein sequence ID" value="PFH47710.1"/>
    <property type="molecule type" value="Genomic_DNA"/>
</dbReference>
<dbReference type="InterPro" id="IPR029058">
    <property type="entry name" value="AB_hydrolase_fold"/>
</dbReference>
<dbReference type="GO" id="GO:0016787">
    <property type="term" value="F:hydrolase activity"/>
    <property type="evidence" value="ECO:0007669"/>
    <property type="project" value="UniProtKB-KW"/>
</dbReference>
<dbReference type="PANTHER" id="PTHR43798:SF31">
    <property type="entry name" value="AB HYDROLASE SUPERFAMILY PROTEIN YCLE"/>
    <property type="match status" value="1"/>
</dbReference>
<evidence type="ECO:0000259" key="2">
    <source>
        <dbReference type="Pfam" id="PF00561"/>
    </source>
</evidence>
<accession>A0A2A9NJ22</accession>
<evidence type="ECO:0000256" key="1">
    <source>
        <dbReference type="ARBA" id="ARBA00022801"/>
    </source>
</evidence>
<reference evidence="3 4" key="1">
    <citation type="submission" date="2014-02" db="EMBL/GenBank/DDBJ databases">
        <title>Transposable element dynamics among asymbiotic and ectomycorrhizal Amanita fungi.</title>
        <authorList>
            <consortium name="DOE Joint Genome Institute"/>
            <person name="Hess J."/>
            <person name="Skrede I."/>
            <person name="Wolfe B."/>
            <person name="LaButti K."/>
            <person name="Ohm R.A."/>
            <person name="Grigoriev I.V."/>
            <person name="Pringle A."/>
        </authorList>
    </citation>
    <scope>NUCLEOTIDE SEQUENCE [LARGE SCALE GENOMIC DNA]</scope>
    <source>
        <strain evidence="3 4">SKay4041</strain>
    </source>
</reference>